<feature type="compositionally biased region" description="Basic and acidic residues" evidence="1">
    <location>
        <begin position="105"/>
        <end position="115"/>
    </location>
</feature>
<comment type="caution">
    <text evidence="2">The sequence shown here is derived from an EMBL/GenBank/DDBJ whole genome shotgun (WGS) entry which is preliminary data.</text>
</comment>
<keyword evidence="3" id="KW-1185">Reference proteome</keyword>
<dbReference type="EMBL" id="BLAF01000082">
    <property type="protein sequence ID" value="GES26241.1"/>
    <property type="molecule type" value="Genomic_DNA"/>
</dbReference>
<dbReference type="AlphaFoldDB" id="A0A5M3Y363"/>
<accession>A0A5M3Y363</accession>
<feature type="compositionally biased region" description="Basic residues" evidence="1">
    <location>
        <begin position="94"/>
        <end position="104"/>
    </location>
</feature>
<evidence type="ECO:0000256" key="1">
    <source>
        <dbReference type="SAM" id="MobiDB-lite"/>
    </source>
</evidence>
<organism evidence="2 3">
    <name type="scientific">Acrocarpospora pleiomorpha</name>
    <dbReference type="NCBI Taxonomy" id="90975"/>
    <lineage>
        <taxon>Bacteria</taxon>
        <taxon>Bacillati</taxon>
        <taxon>Actinomycetota</taxon>
        <taxon>Actinomycetes</taxon>
        <taxon>Streptosporangiales</taxon>
        <taxon>Streptosporangiaceae</taxon>
        <taxon>Acrocarpospora</taxon>
    </lineage>
</organism>
<evidence type="ECO:0000313" key="2">
    <source>
        <dbReference type="EMBL" id="GES26241.1"/>
    </source>
</evidence>
<evidence type="ECO:0000313" key="3">
    <source>
        <dbReference type="Proteomes" id="UP000377595"/>
    </source>
</evidence>
<dbReference type="Proteomes" id="UP000377595">
    <property type="component" value="Unassembled WGS sequence"/>
</dbReference>
<sequence>MDYAVAGQQVAGSTPHGGPPCHSFFCGIRLSICHTIEFQDRITSDDKNVAGKTVRYDTGFRLSESQAEITRSGRDDRVLIHTTDDHLGVESRITKHTQPSRRRGSQHDLSHATQA</sequence>
<feature type="region of interest" description="Disordered" evidence="1">
    <location>
        <begin position="88"/>
        <end position="115"/>
    </location>
</feature>
<gene>
    <name evidence="2" type="ORF">Aple_091400</name>
</gene>
<name>A0A5M3Y363_9ACTN</name>
<proteinExistence type="predicted"/>
<protein>
    <submittedName>
        <fullName evidence="2">Uncharacterized protein</fullName>
    </submittedName>
</protein>
<reference evidence="2 3" key="1">
    <citation type="submission" date="2019-10" db="EMBL/GenBank/DDBJ databases">
        <title>Whole genome shotgun sequence of Acrocarpospora pleiomorpha NBRC 16267.</title>
        <authorList>
            <person name="Ichikawa N."/>
            <person name="Kimura A."/>
            <person name="Kitahashi Y."/>
            <person name="Komaki H."/>
            <person name="Oguchi A."/>
        </authorList>
    </citation>
    <scope>NUCLEOTIDE SEQUENCE [LARGE SCALE GENOMIC DNA]</scope>
    <source>
        <strain evidence="2 3">NBRC 16267</strain>
    </source>
</reference>